<sequence>MGRAHRETRVGTRRVVTTSPAERQEKIRHSRYIYVYIHINWGGIVGCAATWPIGLFVGRQRAHVQATFTMESARM</sequence>
<keyword evidence="1" id="KW-0472">Membrane</keyword>
<dbReference type="Proteomes" id="UP000233551">
    <property type="component" value="Unassembled WGS sequence"/>
</dbReference>
<evidence type="ECO:0000256" key="1">
    <source>
        <dbReference type="SAM" id="Phobius"/>
    </source>
</evidence>
<keyword evidence="3" id="KW-1185">Reference proteome</keyword>
<name>A0A2I0JIA1_PUNGR</name>
<keyword evidence="1" id="KW-1133">Transmembrane helix</keyword>
<protein>
    <submittedName>
        <fullName evidence="2">Uncharacterized protein</fullName>
    </submittedName>
</protein>
<gene>
    <name evidence="2" type="ORF">CRG98_023616</name>
</gene>
<keyword evidence="1" id="KW-0812">Transmembrane</keyword>
<proteinExistence type="predicted"/>
<accession>A0A2I0JIA1</accession>
<dbReference type="AlphaFoldDB" id="A0A2I0JIA1"/>
<dbReference type="EMBL" id="PGOL01001648">
    <property type="protein sequence ID" value="PKI55988.1"/>
    <property type="molecule type" value="Genomic_DNA"/>
</dbReference>
<evidence type="ECO:0000313" key="3">
    <source>
        <dbReference type="Proteomes" id="UP000233551"/>
    </source>
</evidence>
<evidence type="ECO:0000313" key="2">
    <source>
        <dbReference type="EMBL" id="PKI55988.1"/>
    </source>
</evidence>
<feature type="transmembrane region" description="Helical" evidence="1">
    <location>
        <begin position="33"/>
        <end position="53"/>
    </location>
</feature>
<comment type="caution">
    <text evidence="2">The sequence shown here is derived from an EMBL/GenBank/DDBJ whole genome shotgun (WGS) entry which is preliminary data.</text>
</comment>
<organism evidence="2 3">
    <name type="scientific">Punica granatum</name>
    <name type="common">Pomegranate</name>
    <dbReference type="NCBI Taxonomy" id="22663"/>
    <lineage>
        <taxon>Eukaryota</taxon>
        <taxon>Viridiplantae</taxon>
        <taxon>Streptophyta</taxon>
        <taxon>Embryophyta</taxon>
        <taxon>Tracheophyta</taxon>
        <taxon>Spermatophyta</taxon>
        <taxon>Magnoliopsida</taxon>
        <taxon>eudicotyledons</taxon>
        <taxon>Gunneridae</taxon>
        <taxon>Pentapetalae</taxon>
        <taxon>rosids</taxon>
        <taxon>malvids</taxon>
        <taxon>Myrtales</taxon>
        <taxon>Lythraceae</taxon>
        <taxon>Punica</taxon>
    </lineage>
</organism>
<reference evidence="2 3" key="1">
    <citation type="submission" date="2017-11" db="EMBL/GenBank/DDBJ databases">
        <title>De-novo sequencing of pomegranate (Punica granatum L.) genome.</title>
        <authorList>
            <person name="Akparov Z."/>
            <person name="Amiraslanov A."/>
            <person name="Hajiyeva S."/>
            <person name="Abbasov M."/>
            <person name="Kaur K."/>
            <person name="Hamwieh A."/>
            <person name="Solovyev V."/>
            <person name="Salamov A."/>
            <person name="Braich B."/>
            <person name="Kosarev P."/>
            <person name="Mahmoud A."/>
            <person name="Hajiyev E."/>
            <person name="Babayeva S."/>
            <person name="Izzatullayeva V."/>
            <person name="Mammadov A."/>
            <person name="Mammadov A."/>
            <person name="Sharifova S."/>
            <person name="Ojaghi J."/>
            <person name="Eynullazada K."/>
            <person name="Bayramov B."/>
            <person name="Abdulazimova A."/>
            <person name="Shahmuradov I."/>
        </authorList>
    </citation>
    <scope>NUCLEOTIDE SEQUENCE [LARGE SCALE GENOMIC DNA]</scope>
    <source>
        <strain evidence="3">cv. AG2017</strain>
        <tissue evidence="2">Leaf</tissue>
    </source>
</reference>